<dbReference type="HOGENOM" id="CLU_042117_0_0_1"/>
<dbReference type="EMBL" id="KI912110">
    <property type="protein sequence ID" value="ETS84577.1"/>
    <property type="molecule type" value="Genomic_DNA"/>
</dbReference>
<dbReference type="Proteomes" id="UP000030651">
    <property type="component" value="Unassembled WGS sequence"/>
</dbReference>
<dbReference type="InterPro" id="IPR032063">
    <property type="entry name" value="MavL-like"/>
</dbReference>
<evidence type="ECO:0000313" key="2">
    <source>
        <dbReference type="Proteomes" id="UP000030651"/>
    </source>
</evidence>
<dbReference type="Pfam" id="PF16062">
    <property type="entry name" value="MavL-like"/>
    <property type="match status" value="2"/>
</dbReference>
<accession>W3XGL1</accession>
<sequence>MSNIMQYRRLPGPSSGDAEMQTVADLLPVEANKITRFDEAQIQKDAADTRIIVHHRYPDLVKNFLDHKREHGSDIERHLYKDDASWTWQQQVRRLVEKRPLMFMGGRDMTILRDGTSVGSLFREWDRVGTDAEVSSRWLKLKDYLSYDEIMLGSLLGVSGPSYFINDGNRYNNGQPMREGTFIPRGIVVGLVGARYERDDRMDSVFCKPAVRSPKQHPDLTRVFTDFFGKRPNPSRPFNLSMYKARMKITIELLLCEANDRAKAAGKKAYVHVVGLGLGVWSPPGVKKVPEAYIEGFMDVIEDDENDDDKYANIGTIDFSYITVPQSVRNDMQAVAAKADMDAIFSMRSPGALLPAHKQNELLIVSYAWDGNSFPGNEYWGGSLSASGDPAQACMSTIAELHNPILNAGFLDNIKTLP</sequence>
<dbReference type="GeneID" id="19267615"/>
<keyword evidence="2" id="KW-1185">Reference proteome</keyword>
<protein>
    <submittedName>
        <fullName evidence="1">Uncharacterized protein</fullName>
    </submittedName>
</protein>
<evidence type="ECO:0000313" key="1">
    <source>
        <dbReference type="EMBL" id="ETS84577.1"/>
    </source>
</evidence>
<proteinExistence type="predicted"/>
<name>W3XGL1_PESFW</name>
<organism evidence="1 2">
    <name type="scientific">Pestalotiopsis fici (strain W106-1 / CGMCC3.15140)</name>
    <dbReference type="NCBI Taxonomy" id="1229662"/>
    <lineage>
        <taxon>Eukaryota</taxon>
        <taxon>Fungi</taxon>
        <taxon>Dikarya</taxon>
        <taxon>Ascomycota</taxon>
        <taxon>Pezizomycotina</taxon>
        <taxon>Sordariomycetes</taxon>
        <taxon>Xylariomycetidae</taxon>
        <taxon>Amphisphaeriales</taxon>
        <taxon>Sporocadaceae</taxon>
        <taxon>Pestalotiopsis</taxon>
    </lineage>
</organism>
<dbReference type="KEGG" id="pfy:PFICI_02602"/>
<gene>
    <name evidence="1" type="ORF">PFICI_02602</name>
</gene>
<dbReference type="AlphaFoldDB" id="W3XGL1"/>
<dbReference type="OMA" id="HANMLLV"/>
<dbReference type="RefSeq" id="XP_007829374.1">
    <property type="nucleotide sequence ID" value="XM_007831183.1"/>
</dbReference>
<dbReference type="eggNOG" id="ENOG502QV0E">
    <property type="taxonomic scope" value="Eukaryota"/>
</dbReference>
<reference evidence="2" key="1">
    <citation type="journal article" date="2015" name="BMC Genomics">
        <title>Genomic and transcriptomic analysis of the endophytic fungus Pestalotiopsis fici reveals its lifestyle and high potential for synthesis of natural products.</title>
        <authorList>
            <person name="Wang X."/>
            <person name="Zhang X."/>
            <person name="Liu L."/>
            <person name="Xiang M."/>
            <person name="Wang W."/>
            <person name="Sun X."/>
            <person name="Che Y."/>
            <person name="Guo L."/>
            <person name="Liu G."/>
            <person name="Guo L."/>
            <person name="Wang C."/>
            <person name="Yin W.B."/>
            <person name="Stadler M."/>
            <person name="Zhang X."/>
            <person name="Liu X."/>
        </authorList>
    </citation>
    <scope>NUCLEOTIDE SEQUENCE [LARGE SCALE GENOMIC DNA]</scope>
    <source>
        <strain evidence="2">W106-1 / CGMCC3.15140</strain>
    </source>
</reference>
<dbReference type="OrthoDB" id="6357136at2759"/>
<dbReference type="InParanoid" id="W3XGL1"/>